<keyword evidence="1" id="KW-0304">Gas vesicle</keyword>
<evidence type="ECO:0000313" key="4">
    <source>
        <dbReference type="EMBL" id="NMH96204.1"/>
    </source>
</evidence>
<dbReference type="PANTHER" id="PTHR36852:SF1">
    <property type="entry name" value="PROTEIN GVPL 2"/>
    <property type="match status" value="1"/>
</dbReference>
<dbReference type="Proteomes" id="UP000820669">
    <property type="component" value="Unassembled WGS sequence"/>
</dbReference>
<comment type="similarity">
    <text evidence="3">Belongs to the gas vesicle GvpF/GvpL family.</text>
</comment>
<gene>
    <name evidence="4" type="ORF">HF526_02530</name>
</gene>
<evidence type="ECO:0000313" key="5">
    <source>
        <dbReference type="Proteomes" id="UP000820669"/>
    </source>
</evidence>
<sequence length="246" mass="26249">MYVYAVTDAGRSGELAAVPGVTGAPVRRITADGLTAVVSTVDGTEFGEEALRRNLEDLTWLEQVARAHHGVVGAVARQGPAAPLRLATVYFGDDNVRALLGEHRARFAAALDRIRGRAEWGVKAYGRPQADEPTVTAPGAGPGTNYLMRRRAERDRAARSLQAARDQAGRVHERLAGLAVASRVYPPQDPRLSGRRDEMVLNAAYLVPGGDGDAVRGLVDSCDAPALRLELTGPWAPYSFAGLDDT</sequence>
<reference evidence="4 5" key="1">
    <citation type="submission" date="2020-04" db="EMBL/GenBank/DDBJ databases">
        <authorList>
            <person name="Klaysubun C."/>
            <person name="Duangmal K."/>
            <person name="Lipun K."/>
        </authorList>
    </citation>
    <scope>NUCLEOTIDE SEQUENCE [LARGE SCALE GENOMIC DNA]</scope>
    <source>
        <strain evidence="4 5">K10HN5</strain>
    </source>
</reference>
<dbReference type="InterPro" id="IPR009430">
    <property type="entry name" value="GvpL/GvpF"/>
</dbReference>
<proteinExistence type="inferred from homology"/>
<accession>A0ABX1S3P3</accession>
<dbReference type="PANTHER" id="PTHR36852">
    <property type="entry name" value="PROTEIN GVPL 2"/>
    <property type="match status" value="1"/>
</dbReference>
<organism evidence="4 5">
    <name type="scientific">Pseudonocardia acidicola</name>
    <dbReference type="NCBI Taxonomy" id="2724939"/>
    <lineage>
        <taxon>Bacteria</taxon>
        <taxon>Bacillati</taxon>
        <taxon>Actinomycetota</taxon>
        <taxon>Actinomycetes</taxon>
        <taxon>Pseudonocardiales</taxon>
        <taxon>Pseudonocardiaceae</taxon>
        <taxon>Pseudonocardia</taxon>
    </lineage>
</organism>
<evidence type="ECO:0000256" key="2">
    <source>
        <dbReference type="ARBA" id="ARBA00035108"/>
    </source>
</evidence>
<protein>
    <submittedName>
        <fullName evidence="4">GvpL/GvpF family gas vesicle protein</fullName>
    </submittedName>
</protein>
<comment type="caution">
    <text evidence="4">The sequence shown here is derived from an EMBL/GenBank/DDBJ whole genome shotgun (WGS) entry which is preliminary data.</text>
</comment>
<name>A0ABX1S3P3_9PSEU</name>
<dbReference type="Pfam" id="PF06386">
    <property type="entry name" value="GvpL_GvpF"/>
    <property type="match status" value="1"/>
</dbReference>
<comment type="subcellular location">
    <subcellularLocation>
        <location evidence="2">Gas vesicle</location>
    </subcellularLocation>
</comment>
<evidence type="ECO:0000256" key="3">
    <source>
        <dbReference type="ARBA" id="ARBA00035643"/>
    </source>
</evidence>
<evidence type="ECO:0000256" key="1">
    <source>
        <dbReference type="ARBA" id="ARBA00022987"/>
    </source>
</evidence>
<dbReference type="EMBL" id="JAAXLA010000003">
    <property type="protein sequence ID" value="NMH96204.1"/>
    <property type="molecule type" value="Genomic_DNA"/>
</dbReference>
<keyword evidence="5" id="KW-1185">Reference proteome</keyword>